<evidence type="ECO:0000256" key="1">
    <source>
        <dbReference type="SAM" id="MobiDB-lite"/>
    </source>
</evidence>
<dbReference type="Pfam" id="PF10006">
    <property type="entry name" value="DUF2249"/>
    <property type="match status" value="1"/>
</dbReference>
<dbReference type="AlphaFoldDB" id="A0A916JVE2"/>
<evidence type="ECO:0000313" key="4">
    <source>
        <dbReference type="Proteomes" id="UP000693892"/>
    </source>
</evidence>
<feature type="domain" description="DUF2249" evidence="2">
    <location>
        <begin position="32"/>
        <end position="101"/>
    </location>
</feature>
<sequence>MSSIEIHRNREDAGAAGGTGCACGGHDEGTPEVDVQTIPHAVRHAAIFGMLDGIRPGFALILSATHDPVPLLQQLDERSHGIFDVEYLDRGPERWRLHIRRRPVG</sequence>
<dbReference type="Proteomes" id="UP000693892">
    <property type="component" value="Unassembled WGS sequence"/>
</dbReference>
<comment type="caution">
    <text evidence="3">The sequence shown here is derived from an EMBL/GenBank/DDBJ whole genome shotgun (WGS) entry which is preliminary data.</text>
</comment>
<protein>
    <recommendedName>
        <fullName evidence="2">DUF2249 domain-containing protein</fullName>
    </recommendedName>
</protein>
<dbReference type="EMBL" id="CAJVAP010000008">
    <property type="protein sequence ID" value="CAG7606036.1"/>
    <property type="molecule type" value="Genomic_DNA"/>
</dbReference>
<feature type="compositionally biased region" description="Basic and acidic residues" evidence="1">
    <location>
        <begin position="1"/>
        <end position="13"/>
    </location>
</feature>
<accession>A0A916JVE2</accession>
<dbReference type="InterPro" id="IPR018720">
    <property type="entry name" value="DUF2249"/>
</dbReference>
<organism evidence="3 4">
    <name type="scientific">Leucobacter soli</name>
    <dbReference type="NCBI Taxonomy" id="2812850"/>
    <lineage>
        <taxon>Bacteria</taxon>
        <taxon>Bacillati</taxon>
        <taxon>Actinomycetota</taxon>
        <taxon>Actinomycetes</taxon>
        <taxon>Micrococcales</taxon>
        <taxon>Microbacteriaceae</taxon>
        <taxon>Leucobacter</taxon>
    </lineage>
</organism>
<name>A0A916JVE2_9MICO</name>
<feature type="region of interest" description="Disordered" evidence="1">
    <location>
        <begin position="1"/>
        <end position="32"/>
    </location>
</feature>
<gene>
    <name evidence="3" type="ORF">LEUCIP111803_00881</name>
</gene>
<evidence type="ECO:0000259" key="2">
    <source>
        <dbReference type="Pfam" id="PF10006"/>
    </source>
</evidence>
<evidence type="ECO:0000313" key="3">
    <source>
        <dbReference type="EMBL" id="CAG7606036.1"/>
    </source>
</evidence>
<proteinExistence type="predicted"/>
<reference evidence="3" key="1">
    <citation type="submission" date="2021-06" db="EMBL/GenBank/DDBJ databases">
        <authorList>
            <person name="Criscuolo A."/>
        </authorList>
    </citation>
    <scope>NUCLEOTIDE SEQUENCE</scope>
    <source>
        <strain evidence="3">CIP111803</strain>
    </source>
</reference>
<keyword evidence="4" id="KW-1185">Reference proteome</keyword>
<dbReference type="RefSeq" id="WP_218114507.1">
    <property type="nucleotide sequence ID" value="NZ_CAJVAP010000008.1"/>
</dbReference>